<evidence type="ECO:0000256" key="4">
    <source>
        <dbReference type="ARBA" id="ARBA00022989"/>
    </source>
</evidence>
<dbReference type="AlphaFoldDB" id="A0A1M6Z5G1"/>
<evidence type="ECO:0000256" key="6">
    <source>
        <dbReference type="SAM" id="Phobius"/>
    </source>
</evidence>
<organism evidence="8 9">
    <name type="scientific">Bradyrhizobium lablabi</name>
    <dbReference type="NCBI Taxonomy" id="722472"/>
    <lineage>
        <taxon>Bacteria</taxon>
        <taxon>Pseudomonadati</taxon>
        <taxon>Pseudomonadota</taxon>
        <taxon>Alphaproteobacteria</taxon>
        <taxon>Hyphomicrobiales</taxon>
        <taxon>Nitrobacteraceae</taxon>
        <taxon>Bradyrhizobium</taxon>
    </lineage>
</organism>
<feature type="transmembrane region" description="Helical" evidence="6">
    <location>
        <begin position="160"/>
        <end position="181"/>
    </location>
</feature>
<feature type="transmembrane region" description="Helical" evidence="6">
    <location>
        <begin position="295"/>
        <end position="316"/>
    </location>
</feature>
<protein>
    <submittedName>
        <fullName evidence="8">Predicted arabinose efflux permease, MFS family</fullName>
    </submittedName>
</protein>
<evidence type="ECO:0000256" key="2">
    <source>
        <dbReference type="ARBA" id="ARBA00022475"/>
    </source>
</evidence>
<dbReference type="EMBL" id="LT670844">
    <property type="protein sequence ID" value="SHL25622.1"/>
    <property type="molecule type" value="Genomic_DNA"/>
</dbReference>
<dbReference type="Gene3D" id="1.20.1250.20">
    <property type="entry name" value="MFS general substrate transporter like domains"/>
    <property type="match status" value="1"/>
</dbReference>
<dbReference type="PANTHER" id="PTHR43124:SF3">
    <property type="entry name" value="CHLORAMPHENICOL EFFLUX PUMP RV0191"/>
    <property type="match status" value="1"/>
</dbReference>
<sequence length="401" mass="41247">MTGRRWIILAVLFAARAATGFQFQSVGSAADLLMRDLGLDYSEIGMLLGVYLLPGVIVSFPAGLLGQRFDEKKLGLAGLALMVISNVALSFCNGLAMALAARTLGGVGATIVIVVATKMTTDWFAGREIVLAMSILQMSWPFGAMLALPVQAFIAQSLGWPAVMGSAAFFSALALLAFLTVSAPEQEKPAQLAAAGGARLPAAVLLPVTIAGVIWGAMNLACILFFTYAPLSLVAQGLSPTAAASLTSLAIWFTILAIPSGGYLVDRLGAPIAAIVVCALVASAALALSVAGMHPAMSCLVFGVAVGPMSGAILSLPSKVLASQQRAVGFGVFYTCFYILMAAGPLAAGRLQDVWGTPSAALIAGAALLAAMVPLLLVFVALTNPRRLAEIHRDAELRAVS</sequence>
<evidence type="ECO:0000256" key="3">
    <source>
        <dbReference type="ARBA" id="ARBA00022692"/>
    </source>
</evidence>
<evidence type="ECO:0000256" key="5">
    <source>
        <dbReference type="ARBA" id="ARBA00023136"/>
    </source>
</evidence>
<feature type="transmembrane region" description="Helical" evidence="6">
    <location>
        <begin position="328"/>
        <end position="348"/>
    </location>
</feature>
<dbReference type="PROSITE" id="PS50850">
    <property type="entry name" value="MFS"/>
    <property type="match status" value="1"/>
</dbReference>
<dbReference type="InterPro" id="IPR036259">
    <property type="entry name" value="MFS_trans_sf"/>
</dbReference>
<feature type="transmembrane region" description="Helical" evidence="6">
    <location>
        <begin position="202"/>
        <end position="226"/>
    </location>
</feature>
<dbReference type="PANTHER" id="PTHR43124">
    <property type="entry name" value="PURINE EFFLUX PUMP PBUE"/>
    <property type="match status" value="1"/>
</dbReference>
<feature type="transmembrane region" description="Helical" evidence="6">
    <location>
        <begin position="238"/>
        <end position="258"/>
    </location>
</feature>
<dbReference type="Pfam" id="PF07690">
    <property type="entry name" value="MFS_1"/>
    <property type="match status" value="1"/>
</dbReference>
<dbReference type="Proteomes" id="UP000189935">
    <property type="component" value="Chromosome I"/>
</dbReference>
<keyword evidence="5 6" id="KW-0472">Membrane</keyword>
<evidence type="ECO:0000313" key="8">
    <source>
        <dbReference type="EMBL" id="SHL25622.1"/>
    </source>
</evidence>
<dbReference type="RefSeq" id="WP_079542779.1">
    <property type="nucleotide sequence ID" value="NZ_LT670844.1"/>
</dbReference>
<reference evidence="8 9" key="1">
    <citation type="submission" date="2016-11" db="EMBL/GenBank/DDBJ databases">
        <authorList>
            <person name="Jaros S."/>
            <person name="Januszkiewicz K."/>
            <person name="Wedrychowicz H."/>
        </authorList>
    </citation>
    <scope>NUCLEOTIDE SEQUENCE [LARGE SCALE GENOMIC DNA]</scope>
    <source>
        <strain evidence="8 9">GAS499</strain>
    </source>
</reference>
<evidence type="ECO:0000256" key="1">
    <source>
        <dbReference type="ARBA" id="ARBA00004651"/>
    </source>
</evidence>
<dbReference type="InterPro" id="IPR020846">
    <property type="entry name" value="MFS_dom"/>
</dbReference>
<dbReference type="GO" id="GO:0005886">
    <property type="term" value="C:plasma membrane"/>
    <property type="evidence" value="ECO:0007669"/>
    <property type="project" value="UniProtKB-SubCell"/>
</dbReference>
<feature type="transmembrane region" description="Helical" evidence="6">
    <location>
        <begin position="129"/>
        <end position="154"/>
    </location>
</feature>
<feature type="transmembrane region" description="Helical" evidence="6">
    <location>
        <begin position="44"/>
        <end position="65"/>
    </location>
</feature>
<feature type="domain" description="Major facilitator superfamily (MFS) profile" evidence="7">
    <location>
        <begin position="8"/>
        <end position="384"/>
    </location>
</feature>
<feature type="transmembrane region" description="Helical" evidence="6">
    <location>
        <begin position="270"/>
        <end position="289"/>
    </location>
</feature>
<keyword evidence="3 6" id="KW-0812">Transmembrane</keyword>
<dbReference type="GO" id="GO:0022857">
    <property type="term" value="F:transmembrane transporter activity"/>
    <property type="evidence" value="ECO:0007669"/>
    <property type="project" value="InterPro"/>
</dbReference>
<comment type="subcellular location">
    <subcellularLocation>
        <location evidence="1">Cell membrane</location>
        <topology evidence="1">Multi-pass membrane protein</topology>
    </subcellularLocation>
</comment>
<dbReference type="InterPro" id="IPR011701">
    <property type="entry name" value="MFS"/>
</dbReference>
<dbReference type="SUPFAM" id="SSF103473">
    <property type="entry name" value="MFS general substrate transporter"/>
    <property type="match status" value="1"/>
</dbReference>
<feature type="transmembrane region" description="Helical" evidence="6">
    <location>
        <begin position="97"/>
        <end position="117"/>
    </location>
</feature>
<keyword evidence="2" id="KW-1003">Cell membrane</keyword>
<dbReference type="InterPro" id="IPR050189">
    <property type="entry name" value="MFS_Efflux_Transporters"/>
</dbReference>
<proteinExistence type="predicted"/>
<feature type="transmembrane region" description="Helical" evidence="6">
    <location>
        <begin position="360"/>
        <end position="383"/>
    </location>
</feature>
<name>A0A1M6Z5G1_9BRAD</name>
<dbReference type="OrthoDB" id="7738352at2"/>
<gene>
    <name evidence="8" type="ORF">SAMN05444159_5442</name>
</gene>
<evidence type="ECO:0000259" key="7">
    <source>
        <dbReference type="PROSITE" id="PS50850"/>
    </source>
</evidence>
<evidence type="ECO:0000313" key="9">
    <source>
        <dbReference type="Proteomes" id="UP000189935"/>
    </source>
</evidence>
<accession>A0A1M6Z5G1</accession>
<feature type="transmembrane region" description="Helical" evidence="6">
    <location>
        <begin position="74"/>
        <end position="91"/>
    </location>
</feature>
<keyword evidence="4 6" id="KW-1133">Transmembrane helix</keyword>